<reference evidence="3 4" key="1">
    <citation type="submission" date="2020-01" db="EMBL/GenBank/DDBJ databases">
        <title>Paenibacillus sp. nov., isolated from tomato rhizosphere.</title>
        <authorList>
            <person name="Weon H.-Y."/>
            <person name="Lee S.A."/>
        </authorList>
    </citation>
    <scope>NUCLEOTIDE SEQUENCE [LARGE SCALE GENOMIC DNA]</scope>
    <source>
        <strain evidence="3 4">12200R-189</strain>
    </source>
</reference>
<sequence length="391" mass="42933">MQEERAMIIRMVEEGKITADQGLALLEALEQPRPQTPAASATEQKHEHEVSVRGQAAEWTSSFDASGIERIEFTANDGSIHYQTWDQPHAEVKVTLTARNGWSAPDLKDRLDRSVFVSRSEEQYIWKLEPADWERDRELKNGEIAIAIHVPRAQRFEHFKAVTNNGEIHIAELLSEQAEIATDNGAITMNGIELEALKTTSVNGAIKLVSGRMESAELRTKNGKIHASGKFESLHCHSSNGEIKLDDLVAEGIDLHAENGNIDADAAFEQLACKTRNGAVHVYVRCSGETERRRAAFNGEVLTKLQAESHNGAVHIAYEEGVAGVRGELKFGHGRASCLLNGETFADLTGDGDNRTLAIRQGDEAHHQLDVTTSNGSIKVETVPAKILLPL</sequence>
<keyword evidence="4" id="KW-1185">Reference proteome</keyword>
<dbReference type="Pfam" id="PF13349">
    <property type="entry name" value="DUF4097"/>
    <property type="match status" value="1"/>
</dbReference>
<evidence type="ECO:0000313" key="4">
    <source>
        <dbReference type="Proteomes" id="UP000476064"/>
    </source>
</evidence>
<feature type="domain" description="DUF4097" evidence="1">
    <location>
        <begin position="69"/>
        <end position="316"/>
    </location>
</feature>
<name>A0A6C0FWF8_9BACL</name>
<feature type="domain" description="YvlB/LiaX N-terminal" evidence="2">
    <location>
        <begin position="3"/>
        <end position="31"/>
    </location>
</feature>
<dbReference type="Proteomes" id="UP000476064">
    <property type="component" value="Chromosome"/>
</dbReference>
<dbReference type="RefSeq" id="WP_162356564.1">
    <property type="nucleotide sequence ID" value="NZ_CP048209.1"/>
</dbReference>
<dbReference type="AlphaFoldDB" id="A0A6C0FWF8"/>
<dbReference type="Pfam" id="PF22746">
    <property type="entry name" value="SHOCT-like_DUF2089-C"/>
    <property type="match status" value="1"/>
</dbReference>
<evidence type="ECO:0000259" key="2">
    <source>
        <dbReference type="Pfam" id="PF22746"/>
    </source>
</evidence>
<dbReference type="InterPro" id="IPR053959">
    <property type="entry name" value="YvlB/LiaX_N"/>
</dbReference>
<dbReference type="EMBL" id="CP048209">
    <property type="protein sequence ID" value="QHT60382.1"/>
    <property type="molecule type" value="Genomic_DNA"/>
</dbReference>
<gene>
    <name evidence="3" type="ORF">GXP70_10820</name>
</gene>
<evidence type="ECO:0000313" key="3">
    <source>
        <dbReference type="EMBL" id="QHT60382.1"/>
    </source>
</evidence>
<protein>
    <submittedName>
        <fullName evidence="3">DUF4097 domain-containing protein</fullName>
    </submittedName>
</protein>
<organism evidence="3 4">
    <name type="scientific">Paenibacillus lycopersici</name>
    <dbReference type="NCBI Taxonomy" id="2704462"/>
    <lineage>
        <taxon>Bacteria</taxon>
        <taxon>Bacillati</taxon>
        <taxon>Bacillota</taxon>
        <taxon>Bacilli</taxon>
        <taxon>Bacillales</taxon>
        <taxon>Paenibacillaceae</taxon>
        <taxon>Paenibacillus</taxon>
    </lineage>
</organism>
<dbReference type="KEGG" id="plyc:GXP70_10820"/>
<dbReference type="Gene3D" id="2.160.20.120">
    <property type="match status" value="1"/>
</dbReference>
<accession>A0A6C0FWF8</accession>
<proteinExistence type="predicted"/>
<dbReference type="InterPro" id="IPR025164">
    <property type="entry name" value="Toastrack_DUF4097"/>
</dbReference>
<evidence type="ECO:0000259" key="1">
    <source>
        <dbReference type="Pfam" id="PF13349"/>
    </source>
</evidence>